<dbReference type="RefSeq" id="WP_380579382.1">
    <property type="nucleotide sequence ID" value="NZ_JBHSQJ010000010.1"/>
</dbReference>
<reference evidence="4" key="1">
    <citation type="journal article" date="2019" name="Int. J. Syst. Evol. Microbiol.">
        <title>The Global Catalogue of Microorganisms (GCM) 10K type strain sequencing project: providing services to taxonomists for standard genome sequencing and annotation.</title>
        <authorList>
            <consortium name="The Broad Institute Genomics Platform"/>
            <consortium name="The Broad Institute Genome Sequencing Center for Infectious Disease"/>
            <person name="Wu L."/>
            <person name="Ma J."/>
        </authorList>
    </citation>
    <scope>NUCLEOTIDE SEQUENCE [LARGE SCALE GENOMIC DNA]</scope>
    <source>
        <strain evidence="4">JCM 4816</strain>
    </source>
</reference>
<dbReference type="Gene3D" id="1.10.260.40">
    <property type="entry name" value="lambda repressor-like DNA-binding domains"/>
    <property type="match status" value="1"/>
</dbReference>
<accession>A0ABW1FUR1</accession>
<evidence type="ECO:0000313" key="3">
    <source>
        <dbReference type="EMBL" id="MFC5906200.1"/>
    </source>
</evidence>
<evidence type="ECO:0000256" key="1">
    <source>
        <dbReference type="ARBA" id="ARBA00023125"/>
    </source>
</evidence>
<dbReference type="Proteomes" id="UP001596174">
    <property type="component" value="Unassembled WGS sequence"/>
</dbReference>
<dbReference type="InterPro" id="IPR050807">
    <property type="entry name" value="TransReg_Diox_bact_type"/>
</dbReference>
<keyword evidence="1" id="KW-0238">DNA-binding</keyword>
<dbReference type="PANTHER" id="PTHR46797">
    <property type="entry name" value="HTH-TYPE TRANSCRIPTIONAL REGULATOR"/>
    <property type="match status" value="1"/>
</dbReference>
<dbReference type="EMBL" id="JBHSQJ010000010">
    <property type="protein sequence ID" value="MFC5906200.1"/>
    <property type="molecule type" value="Genomic_DNA"/>
</dbReference>
<dbReference type="SUPFAM" id="SSF47413">
    <property type="entry name" value="lambda repressor-like DNA-binding domains"/>
    <property type="match status" value="1"/>
</dbReference>
<feature type="domain" description="HTH cro/C1-type" evidence="2">
    <location>
        <begin position="17"/>
        <end position="71"/>
    </location>
</feature>
<dbReference type="Pfam" id="PF01381">
    <property type="entry name" value="HTH_3"/>
    <property type="match status" value="1"/>
</dbReference>
<dbReference type="Gene3D" id="2.60.120.10">
    <property type="entry name" value="Jelly Rolls"/>
    <property type="match status" value="1"/>
</dbReference>
<evidence type="ECO:0000313" key="4">
    <source>
        <dbReference type="Proteomes" id="UP001596174"/>
    </source>
</evidence>
<dbReference type="PROSITE" id="PS50943">
    <property type="entry name" value="HTH_CROC1"/>
    <property type="match status" value="1"/>
</dbReference>
<proteinExistence type="predicted"/>
<gene>
    <name evidence="3" type="ORF">ACFP3V_03050</name>
</gene>
<sequence length="199" mass="22143">MEDDALDRTLEAVGPRLRALRQQRETTLAELSAATGISVSTLSRLESGSRKPTLELLLPLARAHGVTLDELVDAPETGDPRIHLRPVRRNGMTMLPLSRHAGGIQAYKLVLPAASGRREPTPQTHEGYEWLYVLNGRLRLVLGEHDLVLSPGEAAEFDTRLPHWFGAADTEPVEFLSLFGRQGERAHLRARPKSRQEPR</sequence>
<organism evidence="3 4">
    <name type="scientific">Streptacidiphilus monticola</name>
    <dbReference type="NCBI Taxonomy" id="2161674"/>
    <lineage>
        <taxon>Bacteria</taxon>
        <taxon>Bacillati</taxon>
        <taxon>Actinomycetota</taxon>
        <taxon>Actinomycetes</taxon>
        <taxon>Kitasatosporales</taxon>
        <taxon>Streptomycetaceae</taxon>
        <taxon>Streptacidiphilus</taxon>
    </lineage>
</organism>
<dbReference type="InterPro" id="IPR010982">
    <property type="entry name" value="Lambda_DNA-bd_dom_sf"/>
</dbReference>
<dbReference type="PANTHER" id="PTHR46797:SF1">
    <property type="entry name" value="METHYLPHOSPHONATE SYNTHASE"/>
    <property type="match status" value="1"/>
</dbReference>
<dbReference type="Pfam" id="PF07883">
    <property type="entry name" value="Cupin_2"/>
    <property type="match status" value="1"/>
</dbReference>
<dbReference type="InterPro" id="IPR011051">
    <property type="entry name" value="RmlC_Cupin_sf"/>
</dbReference>
<dbReference type="CDD" id="cd02209">
    <property type="entry name" value="cupin_XRE_C"/>
    <property type="match status" value="1"/>
</dbReference>
<name>A0ABW1FUR1_9ACTN</name>
<dbReference type="SMART" id="SM00530">
    <property type="entry name" value="HTH_XRE"/>
    <property type="match status" value="1"/>
</dbReference>
<dbReference type="CDD" id="cd00093">
    <property type="entry name" value="HTH_XRE"/>
    <property type="match status" value="1"/>
</dbReference>
<evidence type="ECO:0000259" key="2">
    <source>
        <dbReference type="PROSITE" id="PS50943"/>
    </source>
</evidence>
<comment type="caution">
    <text evidence="3">The sequence shown here is derived from an EMBL/GenBank/DDBJ whole genome shotgun (WGS) entry which is preliminary data.</text>
</comment>
<protein>
    <submittedName>
        <fullName evidence="3">Helix-turn-helix domain-containing protein</fullName>
    </submittedName>
</protein>
<dbReference type="InterPro" id="IPR001387">
    <property type="entry name" value="Cro/C1-type_HTH"/>
</dbReference>
<dbReference type="InterPro" id="IPR013096">
    <property type="entry name" value="Cupin_2"/>
</dbReference>
<dbReference type="SUPFAM" id="SSF51182">
    <property type="entry name" value="RmlC-like cupins"/>
    <property type="match status" value="1"/>
</dbReference>
<keyword evidence="4" id="KW-1185">Reference proteome</keyword>
<dbReference type="InterPro" id="IPR014710">
    <property type="entry name" value="RmlC-like_jellyroll"/>
</dbReference>